<protein>
    <recommendedName>
        <fullName evidence="4">DSN1</fullName>
    </recommendedName>
</protein>
<dbReference type="EMBL" id="JAFDVH010000019">
    <property type="protein sequence ID" value="KAG7460292.1"/>
    <property type="molecule type" value="Genomic_DNA"/>
</dbReference>
<comment type="caution">
    <text evidence="2">The sequence shown here is derived from an EMBL/GenBank/DDBJ whole genome shotgun (WGS) entry which is preliminary data.</text>
</comment>
<evidence type="ECO:0000256" key="1">
    <source>
        <dbReference type="SAM" id="MobiDB-lite"/>
    </source>
</evidence>
<proteinExistence type="predicted"/>
<dbReference type="GO" id="GO:0000444">
    <property type="term" value="C:MIS12/MIND type complex"/>
    <property type="evidence" value="ECO:0007669"/>
    <property type="project" value="InterPro"/>
</dbReference>
<dbReference type="GO" id="GO:0007059">
    <property type="term" value="P:chromosome segregation"/>
    <property type="evidence" value="ECO:0007669"/>
    <property type="project" value="InterPro"/>
</dbReference>
<organism evidence="2 3">
    <name type="scientific">Megalops atlanticus</name>
    <name type="common">Tarpon</name>
    <name type="synonym">Clupea gigantea</name>
    <dbReference type="NCBI Taxonomy" id="7932"/>
    <lineage>
        <taxon>Eukaryota</taxon>
        <taxon>Metazoa</taxon>
        <taxon>Chordata</taxon>
        <taxon>Craniata</taxon>
        <taxon>Vertebrata</taxon>
        <taxon>Euteleostomi</taxon>
        <taxon>Actinopterygii</taxon>
        <taxon>Neopterygii</taxon>
        <taxon>Teleostei</taxon>
        <taxon>Elopiformes</taxon>
        <taxon>Megalopidae</taxon>
        <taxon>Megalops</taxon>
    </lineage>
</organism>
<dbReference type="PANTHER" id="PTHR14778">
    <property type="entry name" value="KINETOCHORE-ASSOCIATED PROTEIN DSN1 HOMOLOG"/>
    <property type="match status" value="1"/>
</dbReference>
<name>A0A9D3PL16_MEGAT</name>
<feature type="compositionally biased region" description="Basic and acidic residues" evidence="1">
    <location>
        <begin position="16"/>
        <end position="34"/>
    </location>
</feature>
<dbReference type="OrthoDB" id="10044040at2759"/>
<gene>
    <name evidence="2" type="ORF">MATL_G00219850</name>
</gene>
<dbReference type="Proteomes" id="UP001046870">
    <property type="component" value="Chromosome 19"/>
</dbReference>
<reference evidence="2" key="1">
    <citation type="submission" date="2021-01" db="EMBL/GenBank/DDBJ databases">
        <authorList>
            <person name="Zahm M."/>
            <person name="Roques C."/>
            <person name="Cabau C."/>
            <person name="Klopp C."/>
            <person name="Donnadieu C."/>
            <person name="Jouanno E."/>
            <person name="Lampietro C."/>
            <person name="Louis A."/>
            <person name="Herpin A."/>
            <person name="Echchiki A."/>
            <person name="Berthelot C."/>
            <person name="Parey E."/>
            <person name="Roest-Crollius H."/>
            <person name="Braasch I."/>
            <person name="Postlethwait J."/>
            <person name="Bobe J."/>
            <person name="Montfort J."/>
            <person name="Bouchez O."/>
            <person name="Begum T."/>
            <person name="Mejri S."/>
            <person name="Adams A."/>
            <person name="Chen W.-J."/>
            <person name="Guiguen Y."/>
        </authorList>
    </citation>
    <scope>NUCLEOTIDE SEQUENCE</scope>
    <source>
        <strain evidence="2">YG-15Mar2019-1</strain>
        <tissue evidence="2">Brain</tissue>
    </source>
</reference>
<dbReference type="PANTHER" id="PTHR14778:SF2">
    <property type="entry name" value="KINETOCHORE-ASSOCIATED PROTEIN DSN1 HOMOLOG"/>
    <property type="match status" value="1"/>
</dbReference>
<dbReference type="AlphaFoldDB" id="A0A9D3PL16"/>
<evidence type="ECO:0000313" key="2">
    <source>
        <dbReference type="EMBL" id="KAG7460292.1"/>
    </source>
</evidence>
<dbReference type="GO" id="GO:0051301">
    <property type="term" value="P:cell division"/>
    <property type="evidence" value="ECO:0007669"/>
    <property type="project" value="InterPro"/>
</dbReference>
<accession>A0A9D3PL16</accession>
<keyword evidence="3" id="KW-1185">Reference proteome</keyword>
<sequence>MAECQSPDPVLSSKPDGSDDIKPQNKVQAEDVHTGAKRAPSSSPSPGPPQKSPCLPAEAPSLTPGTEAALGGGEEWARRDGPALSPRTRRRSWRRSARTRRSLPALSSSSQALCKCISLSLQEEERLEKLIDASKELAVQKLQDCVAATAGACQERLLSQVEVLQREWCCLASDIRQEVQGQPPQTGADSDPAVQTTMDQIRKSILVLQTERDLWDSLLLKHRSKAEELARRVEQGRAEGVAMDPTCLAQSSQSQLIFSKPDYHSALLRQHGVLHTMEMLMDSQCKMVRELLSFQEQSHMLVKEISGTLASSAGFQTLPSSPVRKLLTGV</sequence>
<dbReference type="InterPro" id="IPR013218">
    <property type="entry name" value="Dsn1/Mis13"/>
</dbReference>
<feature type="region of interest" description="Disordered" evidence="1">
    <location>
        <begin position="1"/>
        <end position="104"/>
    </location>
</feature>
<feature type="compositionally biased region" description="Basic residues" evidence="1">
    <location>
        <begin position="87"/>
        <end position="101"/>
    </location>
</feature>
<evidence type="ECO:0000313" key="3">
    <source>
        <dbReference type="Proteomes" id="UP001046870"/>
    </source>
</evidence>
<evidence type="ECO:0008006" key="4">
    <source>
        <dbReference type="Google" id="ProtNLM"/>
    </source>
</evidence>